<dbReference type="GO" id="GO:0005886">
    <property type="term" value="C:plasma membrane"/>
    <property type="evidence" value="ECO:0007669"/>
    <property type="project" value="UniProtKB-SubCell"/>
</dbReference>
<proteinExistence type="predicted"/>
<keyword evidence="7 15" id="KW-0812">Transmembrane</keyword>
<keyword evidence="8" id="KW-0547">Nucleotide-binding</keyword>
<evidence type="ECO:0000256" key="12">
    <source>
        <dbReference type="ARBA" id="ARBA00023012"/>
    </source>
</evidence>
<keyword evidence="13 15" id="KW-0472">Membrane</keyword>
<evidence type="ECO:0000256" key="14">
    <source>
        <dbReference type="ARBA" id="ARBA00029830"/>
    </source>
</evidence>
<dbReference type="Pfam" id="PF02518">
    <property type="entry name" value="HATPase_c"/>
    <property type="match status" value="1"/>
</dbReference>
<dbReference type="InterPro" id="IPR029016">
    <property type="entry name" value="GAF-like_dom_sf"/>
</dbReference>
<dbReference type="InterPro" id="IPR010559">
    <property type="entry name" value="Sig_transdc_His_kin_internal"/>
</dbReference>
<evidence type="ECO:0000313" key="17">
    <source>
        <dbReference type="EMBL" id="PNN20383.1"/>
    </source>
</evidence>
<evidence type="ECO:0000313" key="18">
    <source>
        <dbReference type="Proteomes" id="UP000053523"/>
    </source>
</evidence>
<comment type="caution">
    <text evidence="17">The sequence shown here is derived from an EMBL/GenBank/DDBJ whole genome shotgun (WGS) entry which is preliminary data.</text>
</comment>
<dbReference type="InterPro" id="IPR036890">
    <property type="entry name" value="HATPase_C_sf"/>
</dbReference>
<evidence type="ECO:0000256" key="9">
    <source>
        <dbReference type="ARBA" id="ARBA00022777"/>
    </source>
</evidence>
<name>A0A2K0A5T6_STAHA</name>
<dbReference type="Proteomes" id="UP000053523">
    <property type="component" value="Unassembled WGS sequence"/>
</dbReference>
<evidence type="ECO:0000256" key="1">
    <source>
        <dbReference type="ARBA" id="ARBA00000085"/>
    </source>
</evidence>
<keyword evidence="11 15" id="KW-1133">Transmembrane helix</keyword>
<accession>A0A2K0A5T6</accession>
<feature type="transmembrane region" description="Helical" evidence="15">
    <location>
        <begin position="152"/>
        <end position="173"/>
    </location>
</feature>
<dbReference type="Gene3D" id="3.30.450.40">
    <property type="match status" value="1"/>
</dbReference>
<keyword evidence="10" id="KW-0067">ATP-binding</keyword>
<evidence type="ECO:0000256" key="6">
    <source>
        <dbReference type="ARBA" id="ARBA00022679"/>
    </source>
</evidence>
<comment type="subcellular location">
    <subcellularLocation>
        <location evidence="2">Cell membrane</location>
        <topology evidence="2">Multi-pass membrane protein</topology>
    </subcellularLocation>
</comment>
<reference evidence="17 18" key="1">
    <citation type="submission" date="2017-12" db="EMBL/GenBank/DDBJ databases">
        <title>FDA dAtabase for Regulatory Grade micrObial Sequences (FDA-ARGOS): Supporting development and validation of Infectious Disease Dx tests.</title>
        <authorList>
            <person name="Hoffmann M."/>
            <person name="Allard M."/>
            <person name="Evans P."/>
            <person name="Brown E."/>
            <person name="Tallon L."/>
            <person name="Sadzewicz L."/>
            <person name="Sengamalay N."/>
            <person name="Ott S."/>
            <person name="Godinez A."/>
            <person name="Nagaraj S."/>
            <person name="Vavikolanu K."/>
            <person name="Aluvathingal J."/>
            <person name="Nadendla S."/>
            <person name="Sichtig H."/>
        </authorList>
    </citation>
    <scope>NUCLEOTIDE SEQUENCE [LARGE SCALE GENOMIC DNA]</scope>
    <source>
        <strain evidence="17 18">FDAARGOS_148</strain>
    </source>
</reference>
<dbReference type="InterPro" id="IPR050640">
    <property type="entry name" value="Bact_2-comp_sensor_kinase"/>
</dbReference>
<dbReference type="Pfam" id="PF06580">
    <property type="entry name" value="His_kinase"/>
    <property type="match status" value="1"/>
</dbReference>
<dbReference type="SMART" id="SM00387">
    <property type="entry name" value="HATPase_c"/>
    <property type="match status" value="1"/>
</dbReference>
<evidence type="ECO:0000256" key="15">
    <source>
        <dbReference type="SAM" id="Phobius"/>
    </source>
</evidence>
<organism evidence="17 18">
    <name type="scientific">Staphylococcus haemolyticus</name>
    <dbReference type="NCBI Taxonomy" id="1283"/>
    <lineage>
        <taxon>Bacteria</taxon>
        <taxon>Bacillati</taxon>
        <taxon>Bacillota</taxon>
        <taxon>Bacilli</taxon>
        <taxon>Bacillales</taxon>
        <taxon>Staphylococcaceae</taxon>
        <taxon>Staphylococcus</taxon>
    </lineage>
</organism>
<dbReference type="RefSeq" id="WP_037550169.1">
    <property type="nucleotide sequence ID" value="NZ_CAJCGD010000012.1"/>
</dbReference>
<evidence type="ECO:0000256" key="4">
    <source>
        <dbReference type="ARBA" id="ARBA00022475"/>
    </source>
</evidence>
<evidence type="ECO:0000256" key="2">
    <source>
        <dbReference type="ARBA" id="ARBA00004651"/>
    </source>
</evidence>
<comment type="catalytic activity">
    <reaction evidence="1">
        <text>ATP + protein L-histidine = ADP + protein N-phospho-L-histidine.</text>
        <dbReference type="EC" id="2.7.13.3"/>
    </reaction>
</comment>
<feature type="domain" description="Histidine kinase/HSP90-like ATPase" evidence="16">
    <location>
        <begin position="472"/>
        <end position="579"/>
    </location>
</feature>
<dbReference type="GO" id="GO:0005524">
    <property type="term" value="F:ATP binding"/>
    <property type="evidence" value="ECO:0007669"/>
    <property type="project" value="UniProtKB-KW"/>
</dbReference>
<evidence type="ECO:0000256" key="8">
    <source>
        <dbReference type="ARBA" id="ARBA00022741"/>
    </source>
</evidence>
<protein>
    <recommendedName>
        <fullName evidence="3">histidine kinase</fullName>
        <ecNumber evidence="3">2.7.13.3</ecNumber>
    </recommendedName>
    <alternativeName>
        <fullName evidence="14">Autolysin sensor kinase</fullName>
    </alternativeName>
</protein>
<dbReference type="SUPFAM" id="SSF55874">
    <property type="entry name" value="ATPase domain of HSP90 chaperone/DNA topoisomerase II/histidine kinase"/>
    <property type="match status" value="1"/>
</dbReference>
<evidence type="ECO:0000259" key="16">
    <source>
        <dbReference type="SMART" id="SM00387"/>
    </source>
</evidence>
<feature type="transmembrane region" description="Helical" evidence="15">
    <location>
        <begin position="87"/>
        <end position="109"/>
    </location>
</feature>
<evidence type="ECO:0000256" key="13">
    <source>
        <dbReference type="ARBA" id="ARBA00023136"/>
    </source>
</evidence>
<evidence type="ECO:0000256" key="7">
    <source>
        <dbReference type="ARBA" id="ARBA00022692"/>
    </source>
</evidence>
<keyword evidence="4" id="KW-1003">Cell membrane</keyword>
<dbReference type="Pfam" id="PF07694">
    <property type="entry name" value="5TM-5TMR_LYT"/>
    <property type="match status" value="1"/>
</dbReference>
<feature type="transmembrane region" description="Helical" evidence="15">
    <location>
        <begin position="185"/>
        <end position="206"/>
    </location>
</feature>
<dbReference type="GO" id="GO:0071555">
    <property type="term" value="P:cell wall organization"/>
    <property type="evidence" value="ECO:0007669"/>
    <property type="project" value="InterPro"/>
</dbReference>
<evidence type="ECO:0000256" key="5">
    <source>
        <dbReference type="ARBA" id="ARBA00022553"/>
    </source>
</evidence>
<evidence type="ECO:0000256" key="3">
    <source>
        <dbReference type="ARBA" id="ARBA00012438"/>
    </source>
</evidence>
<evidence type="ECO:0000256" key="10">
    <source>
        <dbReference type="ARBA" id="ARBA00022840"/>
    </source>
</evidence>
<dbReference type="EC" id="2.7.13.3" evidence="3"/>
<feature type="transmembrane region" description="Helical" evidence="15">
    <location>
        <begin position="6"/>
        <end position="23"/>
    </location>
</feature>
<dbReference type="InterPro" id="IPR003594">
    <property type="entry name" value="HATPase_dom"/>
</dbReference>
<feature type="transmembrane region" description="Helical" evidence="15">
    <location>
        <begin position="121"/>
        <end position="140"/>
    </location>
</feature>
<dbReference type="PANTHER" id="PTHR34220">
    <property type="entry name" value="SENSOR HISTIDINE KINASE YPDA"/>
    <property type="match status" value="1"/>
</dbReference>
<dbReference type="InterPro" id="IPR011620">
    <property type="entry name" value="Sig_transdc_His_kinase_LytS_TM"/>
</dbReference>
<keyword evidence="9 17" id="KW-0418">Kinase</keyword>
<keyword evidence="12" id="KW-0902">Two-component regulatory system</keyword>
<evidence type="ECO:0000256" key="11">
    <source>
        <dbReference type="ARBA" id="ARBA00022989"/>
    </source>
</evidence>
<dbReference type="PANTHER" id="PTHR34220:SF7">
    <property type="entry name" value="SENSOR HISTIDINE KINASE YPDA"/>
    <property type="match status" value="1"/>
</dbReference>
<gene>
    <name evidence="17" type="ORF">AL503_006125</name>
</gene>
<dbReference type="Gene3D" id="3.30.565.10">
    <property type="entry name" value="Histidine kinase-like ATPase, C-terminal domain"/>
    <property type="match status" value="1"/>
</dbReference>
<keyword evidence="5" id="KW-0597">Phosphoprotein</keyword>
<sequence>MFNLFILLLERVGLIIIIAYMLMNINHFKTMMGEREKLRSQWQLTILFALFAITSNFTGIEIENGHIVTSNIYYHLNDDASMANTRVLTIGMSGLIGGPFVAIIVGIVSGLSRLYIGGANAYTYLISSIFIALISGFYGYRTMRLYTYPTVLMGAIIGALNEAIQMACILFFANDTASAWSLVQFIALPMILINSIGTAIFLSIILSTLKQEEQTRAIQTHDVFEIANKTLPYLRSGLTEQSARSVAEIILKLMNVSAVAITNRTDILTHVGAASDHHVAKKAIITDLSKDVIKTGQLKEAHSKEEIGCNNPNCTLTSAIVIPLMINQEVAGTLKFYFTNEYDNTTSTKQLARGLADIFSSQLELGQAEMQSKLLKDAEIKSLQAQVNPHFFFNAINTISALVRIDSEKARKLLLQLSQFFRSNLQGARNNTITLEKELQQVEAYLALEQARFPDRFTIEYHIDSSCKHVLIPPFVIQILVENAIKHAFKHRRKDNIIDVTAHHDNEELTLTVRDNGSGIDDDKLPLIGQMSVDSETGTGSALENLNRRLIGLYGTKAALHFESTEIGTTVSCHIPSYTIKEDI</sequence>
<keyword evidence="6" id="KW-0808">Transferase</keyword>
<dbReference type="AlphaFoldDB" id="A0A2K0A5T6"/>
<feature type="transmembrane region" description="Helical" evidence="15">
    <location>
        <begin position="44"/>
        <end position="67"/>
    </location>
</feature>
<dbReference type="EMBL" id="LORN02000015">
    <property type="protein sequence ID" value="PNN20383.1"/>
    <property type="molecule type" value="Genomic_DNA"/>
</dbReference>
<dbReference type="GO" id="GO:0000155">
    <property type="term" value="F:phosphorelay sensor kinase activity"/>
    <property type="evidence" value="ECO:0007669"/>
    <property type="project" value="InterPro"/>
</dbReference>